<dbReference type="GO" id="GO:0016615">
    <property type="term" value="F:malate dehydrogenase activity"/>
    <property type="evidence" value="ECO:0007669"/>
    <property type="project" value="InterPro"/>
</dbReference>
<sequence length="121" mass="13547">DANPGENIEEWYRKQYIPKVQQRGAAVLEARGASSAASAANACLQHARNWELGSQSKWVSMAIPSEGQYGIAFFYPVTCDKENFSVISNLPELNDFQVEQIRATEKELLQERDTVSDLLPN</sequence>
<evidence type="ECO:0000256" key="1">
    <source>
        <dbReference type="ARBA" id="ARBA00023002"/>
    </source>
</evidence>
<dbReference type="Proteomes" id="UP000023152">
    <property type="component" value="Unassembled WGS sequence"/>
</dbReference>
<feature type="non-terminal residue" evidence="3">
    <location>
        <position position="1"/>
    </location>
</feature>
<evidence type="ECO:0000313" key="4">
    <source>
        <dbReference type="Proteomes" id="UP000023152"/>
    </source>
</evidence>
<dbReference type="AlphaFoldDB" id="X6LYU5"/>
<dbReference type="EMBL" id="ASPP01026504">
    <property type="protein sequence ID" value="ETO07108.1"/>
    <property type="molecule type" value="Genomic_DNA"/>
</dbReference>
<keyword evidence="1" id="KW-0560">Oxidoreductase</keyword>
<accession>X6LYU5</accession>
<dbReference type="GO" id="GO:0006108">
    <property type="term" value="P:malate metabolic process"/>
    <property type="evidence" value="ECO:0007669"/>
    <property type="project" value="InterPro"/>
</dbReference>
<gene>
    <name evidence="3" type="ORF">RFI_30284</name>
</gene>
<protein>
    <submittedName>
        <fullName evidence="3">Malate dehydrogenase</fullName>
    </submittedName>
</protein>
<evidence type="ECO:0000313" key="3">
    <source>
        <dbReference type="EMBL" id="ETO07108.1"/>
    </source>
</evidence>
<feature type="domain" description="Lactate/malate dehydrogenase C-terminal" evidence="2">
    <location>
        <begin position="6"/>
        <end position="115"/>
    </location>
</feature>
<dbReference type="Pfam" id="PF02866">
    <property type="entry name" value="Ldh_1_C"/>
    <property type="match status" value="1"/>
</dbReference>
<dbReference type="InterPro" id="IPR015955">
    <property type="entry name" value="Lactate_DH/Glyco_Ohase_4_C"/>
</dbReference>
<organism evidence="3 4">
    <name type="scientific">Reticulomyxa filosa</name>
    <dbReference type="NCBI Taxonomy" id="46433"/>
    <lineage>
        <taxon>Eukaryota</taxon>
        <taxon>Sar</taxon>
        <taxon>Rhizaria</taxon>
        <taxon>Retaria</taxon>
        <taxon>Foraminifera</taxon>
        <taxon>Monothalamids</taxon>
        <taxon>Reticulomyxidae</taxon>
        <taxon>Reticulomyxa</taxon>
    </lineage>
</organism>
<proteinExistence type="predicted"/>
<comment type="caution">
    <text evidence="3">The sequence shown here is derived from an EMBL/GenBank/DDBJ whole genome shotgun (WGS) entry which is preliminary data.</text>
</comment>
<dbReference type="InterPro" id="IPR010945">
    <property type="entry name" value="Malate_DH_type2"/>
</dbReference>
<dbReference type="InterPro" id="IPR022383">
    <property type="entry name" value="Lactate/malate_DH_C"/>
</dbReference>
<dbReference type="OMA" id="LHINDWV"/>
<dbReference type="Gene3D" id="3.90.110.10">
    <property type="entry name" value="Lactate dehydrogenase/glycoside hydrolase, family 4, C-terminal"/>
    <property type="match status" value="1"/>
</dbReference>
<name>X6LYU5_RETFI</name>
<dbReference type="SUPFAM" id="SSF56327">
    <property type="entry name" value="LDH C-terminal domain-like"/>
    <property type="match status" value="1"/>
</dbReference>
<dbReference type="GO" id="GO:0016616">
    <property type="term" value="F:oxidoreductase activity, acting on the CH-OH group of donors, NAD or NADP as acceptor"/>
    <property type="evidence" value="ECO:0007669"/>
    <property type="project" value="InterPro"/>
</dbReference>
<keyword evidence="4" id="KW-1185">Reference proteome</keyword>
<reference evidence="3 4" key="1">
    <citation type="journal article" date="2013" name="Curr. Biol.">
        <title>The Genome of the Foraminiferan Reticulomyxa filosa.</title>
        <authorList>
            <person name="Glockner G."/>
            <person name="Hulsmann N."/>
            <person name="Schleicher M."/>
            <person name="Noegel A.A."/>
            <person name="Eichinger L."/>
            <person name="Gallinger C."/>
            <person name="Pawlowski J."/>
            <person name="Sierra R."/>
            <person name="Euteneuer U."/>
            <person name="Pillet L."/>
            <person name="Moustafa A."/>
            <person name="Platzer M."/>
            <person name="Groth M."/>
            <person name="Szafranski K."/>
            <person name="Schliwa M."/>
        </authorList>
    </citation>
    <scope>NUCLEOTIDE SEQUENCE [LARGE SCALE GENOMIC DNA]</scope>
</reference>
<dbReference type="PANTHER" id="PTHR23382">
    <property type="entry name" value="MALATE DEHYDROGENASE"/>
    <property type="match status" value="1"/>
</dbReference>
<dbReference type="OrthoDB" id="4069699at2759"/>
<evidence type="ECO:0000259" key="2">
    <source>
        <dbReference type="Pfam" id="PF02866"/>
    </source>
</evidence>